<dbReference type="PANTHER" id="PTHR42973">
    <property type="entry name" value="BINDING OXIDOREDUCTASE, PUTATIVE (AFU_ORTHOLOGUE AFUA_1G17690)-RELATED"/>
    <property type="match status" value="1"/>
</dbReference>
<dbReference type="InterPro" id="IPR036318">
    <property type="entry name" value="FAD-bd_PCMH-like_sf"/>
</dbReference>
<keyword evidence="4" id="KW-0274">FAD</keyword>
<reference evidence="7" key="1">
    <citation type="submission" date="2021-01" db="EMBL/GenBank/DDBJ databases">
        <authorList>
            <person name="Corre E."/>
            <person name="Pelletier E."/>
            <person name="Niang G."/>
            <person name="Scheremetjew M."/>
            <person name="Finn R."/>
            <person name="Kale V."/>
            <person name="Holt S."/>
            <person name="Cochrane G."/>
            <person name="Meng A."/>
            <person name="Brown T."/>
            <person name="Cohen L."/>
        </authorList>
    </citation>
    <scope>NUCLEOTIDE SEQUENCE</scope>
    <source>
        <strain evidence="7">CCMP3303</strain>
    </source>
</reference>
<evidence type="ECO:0000256" key="4">
    <source>
        <dbReference type="ARBA" id="ARBA00022827"/>
    </source>
</evidence>
<dbReference type="InterPro" id="IPR016167">
    <property type="entry name" value="FAD-bd_PCMH_sub1"/>
</dbReference>
<dbReference type="EMBL" id="HBEJ01011268">
    <property type="protein sequence ID" value="CAD8371762.1"/>
    <property type="molecule type" value="Transcribed_RNA"/>
</dbReference>
<dbReference type="InterPro" id="IPR016169">
    <property type="entry name" value="FAD-bd_PCMH_sub2"/>
</dbReference>
<comment type="cofactor">
    <cofactor evidence="1">
        <name>FAD</name>
        <dbReference type="ChEBI" id="CHEBI:57692"/>
    </cofactor>
</comment>
<dbReference type="Pfam" id="PF01565">
    <property type="entry name" value="FAD_binding_4"/>
    <property type="match status" value="1"/>
</dbReference>
<dbReference type="PANTHER" id="PTHR42973:SF39">
    <property type="entry name" value="FAD-BINDING PCMH-TYPE DOMAIN-CONTAINING PROTEIN"/>
    <property type="match status" value="1"/>
</dbReference>
<name>A0A7S0ARG8_9STRA</name>
<dbReference type="SUPFAM" id="SSF56176">
    <property type="entry name" value="FAD-binding/transporter-associated domain-like"/>
    <property type="match status" value="1"/>
</dbReference>
<evidence type="ECO:0000256" key="1">
    <source>
        <dbReference type="ARBA" id="ARBA00001974"/>
    </source>
</evidence>
<comment type="similarity">
    <text evidence="2">Belongs to the oxygen-dependent FAD-linked oxidoreductase family.</text>
</comment>
<evidence type="ECO:0000259" key="6">
    <source>
        <dbReference type="PROSITE" id="PS51387"/>
    </source>
</evidence>
<dbReference type="Gene3D" id="3.40.462.20">
    <property type="match status" value="1"/>
</dbReference>
<dbReference type="AlphaFoldDB" id="A0A7S0ARG8"/>
<accession>A0A7S0ARG8</accession>
<dbReference type="InterPro" id="IPR016166">
    <property type="entry name" value="FAD-bd_PCMH"/>
</dbReference>
<evidence type="ECO:0000256" key="3">
    <source>
        <dbReference type="ARBA" id="ARBA00022630"/>
    </source>
</evidence>
<dbReference type="InterPro" id="IPR006094">
    <property type="entry name" value="Oxid_FAD_bind_N"/>
</dbReference>
<organism evidence="7">
    <name type="scientific">Minutocellus polymorphus</name>
    <dbReference type="NCBI Taxonomy" id="265543"/>
    <lineage>
        <taxon>Eukaryota</taxon>
        <taxon>Sar</taxon>
        <taxon>Stramenopiles</taxon>
        <taxon>Ochrophyta</taxon>
        <taxon>Bacillariophyta</taxon>
        <taxon>Mediophyceae</taxon>
        <taxon>Cymatosirophycidae</taxon>
        <taxon>Cymatosirales</taxon>
        <taxon>Cymatosiraceae</taxon>
        <taxon>Minutocellus</taxon>
    </lineage>
</organism>
<keyword evidence="5" id="KW-0560">Oxidoreductase</keyword>
<proteinExistence type="inferred from homology"/>
<dbReference type="PROSITE" id="PS51387">
    <property type="entry name" value="FAD_PCMH"/>
    <property type="match status" value="1"/>
</dbReference>
<feature type="domain" description="FAD-binding PCMH-type" evidence="6">
    <location>
        <begin position="50"/>
        <end position="219"/>
    </location>
</feature>
<keyword evidence="3" id="KW-0285">Flavoprotein</keyword>
<sequence>MAPPTIEDTTSLVEALAAQLRGDLLIRGDDATKEKFDAQRSRSWNKDLSIRTEPIAFAMVSGVKDVVTAVKFCATHDIPVTVRGKGAHSPWGMAQDSLCIDLSSMDNVRVDPQKKLAYIAAGALGGDVDHETSLYNLITPTGTVSHTGYGGLALGGGMSHASRWLGAAVDNFVELELVQSTGEVIRVNAESDPELFWALRGNGFNFGVVTEIVVQCHDMPNNGMVRGAPIAFPDVKADVTMLDWLKHISSPDRKPDESVQFGCIPTPDGNTASALVPVLIGGTEESRKEYCDNLATFGDGAVARMDTELPYVALQAALDDAFPHQLGYYDKGSFLDFDPKDEDAMKKIVSLTQQAWDDRPEWSLGKEGGAFPFFILCLDVGEGQLQKADPSSTSFSARTGRVWYVLIASWDGKDEEEFETKKAGCQRWVRKWAKQMEQFKIVGGYSNDYVDFRPDSNSEELKFVYPGDSWKRLEALKAKHDPTGMFKATKLPTTDEATKVASMSLATGTVTAEVGQ</sequence>
<evidence type="ECO:0000313" key="7">
    <source>
        <dbReference type="EMBL" id="CAD8371762.1"/>
    </source>
</evidence>
<dbReference type="InterPro" id="IPR050416">
    <property type="entry name" value="FAD-linked_Oxidoreductase"/>
</dbReference>
<dbReference type="Gene3D" id="3.30.43.10">
    <property type="entry name" value="Uridine Diphospho-n-acetylenolpyruvylglucosamine Reductase, domain 2"/>
    <property type="match status" value="1"/>
</dbReference>
<gene>
    <name evidence="7" type="ORF">MPOL1434_LOCUS6617</name>
</gene>
<protein>
    <recommendedName>
        <fullName evidence="6">FAD-binding PCMH-type domain-containing protein</fullName>
    </recommendedName>
</protein>
<dbReference type="GO" id="GO:0071949">
    <property type="term" value="F:FAD binding"/>
    <property type="evidence" value="ECO:0007669"/>
    <property type="project" value="InterPro"/>
</dbReference>
<evidence type="ECO:0000256" key="5">
    <source>
        <dbReference type="ARBA" id="ARBA00023002"/>
    </source>
</evidence>
<evidence type="ECO:0000256" key="2">
    <source>
        <dbReference type="ARBA" id="ARBA00005466"/>
    </source>
</evidence>
<dbReference type="Gene3D" id="3.30.465.10">
    <property type="match status" value="1"/>
</dbReference>
<dbReference type="GO" id="GO:0016491">
    <property type="term" value="F:oxidoreductase activity"/>
    <property type="evidence" value="ECO:0007669"/>
    <property type="project" value="UniProtKB-KW"/>
</dbReference>